<dbReference type="Pfam" id="PF13560">
    <property type="entry name" value="HTH_31"/>
    <property type="match status" value="1"/>
</dbReference>
<dbReference type="InterPro" id="IPR001387">
    <property type="entry name" value="Cro/C1-type_HTH"/>
</dbReference>
<dbReference type="InterPro" id="IPR010982">
    <property type="entry name" value="Lambda_DNA-bd_dom_sf"/>
</dbReference>
<dbReference type="GO" id="GO:0003677">
    <property type="term" value="F:DNA binding"/>
    <property type="evidence" value="ECO:0007669"/>
    <property type="project" value="InterPro"/>
</dbReference>
<dbReference type="SUPFAM" id="SSF47413">
    <property type="entry name" value="lambda repressor-like DNA-binding domains"/>
    <property type="match status" value="1"/>
</dbReference>
<name>A0A5J5GAB2_9RHOB</name>
<organism evidence="2 3">
    <name type="scientific">Histidinibacterium aquaticum</name>
    <dbReference type="NCBI Taxonomy" id="2613962"/>
    <lineage>
        <taxon>Bacteria</taxon>
        <taxon>Pseudomonadati</taxon>
        <taxon>Pseudomonadota</taxon>
        <taxon>Alphaproteobacteria</taxon>
        <taxon>Rhodobacterales</taxon>
        <taxon>Paracoccaceae</taxon>
        <taxon>Histidinibacterium</taxon>
    </lineage>
</organism>
<dbReference type="CDD" id="cd00093">
    <property type="entry name" value="HTH_XRE"/>
    <property type="match status" value="1"/>
</dbReference>
<evidence type="ECO:0000259" key="1">
    <source>
        <dbReference type="PROSITE" id="PS50943"/>
    </source>
</evidence>
<comment type="caution">
    <text evidence="2">The sequence shown here is derived from an EMBL/GenBank/DDBJ whole genome shotgun (WGS) entry which is preliminary data.</text>
</comment>
<dbReference type="InterPro" id="IPR011990">
    <property type="entry name" value="TPR-like_helical_dom_sf"/>
</dbReference>
<proteinExistence type="predicted"/>
<evidence type="ECO:0000313" key="2">
    <source>
        <dbReference type="EMBL" id="KAA9005079.1"/>
    </source>
</evidence>
<keyword evidence="3" id="KW-1185">Reference proteome</keyword>
<accession>A0A5J5GAB2</accession>
<dbReference type="EMBL" id="VYQE01000008">
    <property type="protein sequence ID" value="KAA9005079.1"/>
    <property type="molecule type" value="Genomic_DNA"/>
</dbReference>
<sequence>MPSVDHASDNAFGMRFGRLVRSYREDTGLSLRDLAVRVWDDEGRKASLSRLENGRVGRPAAKTVQLIALALDIPQEEIDRLHEPALEPVVDLSAQLDYLSRSSRDQLEALALRFEIERVFERPSSELRELLERKAEEFRAYRRQFQLLDDRQEEIVAARTAANAAAERMDFEESESQLRVADRLQTLLAVETKEVRATQALMQGRVEEAYTIFVSAAEALREIDLLEMALRRDRYCRQLYSHGVRYGQEGLSFALELQRPAVEALQDTDWREDWAKVLSNQAMVMATMAAHGDDESAELLDGAVQAFREALSYYSKEETPRKWALTQQNLAGALHQLAVMTEDRARKTELFEQSISTLRLSLGIRRKEVVPDEWAMTMHNLAISLRELGKGSKDEIGQRYVREAVEAGEQALTVRTQAEHPLDWAVTKEQLAWAEYALALHPTINDSELHIRAACTHVEELLVGCDRGKFPLLFERATELRQELEEAASPPKVET</sequence>
<evidence type="ECO:0000313" key="3">
    <source>
        <dbReference type="Proteomes" id="UP000326554"/>
    </source>
</evidence>
<dbReference type="SMART" id="SM00530">
    <property type="entry name" value="HTH_XRE"/>
    <property type="match status" value="1"/>
</dbReference>
<reference evidence="2 3" key="1">
    <citation type="submission" date="2019-09" db="EMBL/GenBank/DDBJ databases">
        <authorList>
            <person name="Park J.-S."/>
            <person name="Choi H.-J."/>
        </authorList>
    </citation>
    <scope>NUCLEOTIDE SEQUENCE [LARGE SCALE GENOMIC DNA]</scope>
    <source>
        <strain evidence="2 3">176SS1-4</strain>
    </source>
</reference>
<feature type="domain" description="HTH cro/C1-type" evidence="1">
    <location>
        <begin position="20"/>
        <end position="78"/>
    </location>
</feature>
<dbReference type="Gene3D" id="1.10.260.40">
    <property type="entry name" value="lambda repressor-like DNA-binding domains"/>
    <property type="match status" value="1"/>
</dbReference>
<dbReference type="Proteomes" id="UP000326554">
    <property type="component" value="Unassembled WGS sequence"/>
</dbReference>
<dbReference type="AlphaFoldDB" id="A0A5J5GAB2"/>
<gene>
    <name evidence="2" type="ORF">F3S47_18800</name>
</gene>
<protein>
    <submittedName>
        <fullName evidence="2">Helix-turn-helix transcriptional regulator</fullName>
    </submittedName>
</protein>
<dbReference type="Gene3D" id="1.25.40.10">
    <property type="entry name" value="Tetratricopeptide repeat domain"/>
    <property type="match status" value="1"/>
</dbReference>
<dbReference type="PROSITE" id="PS50943">
    <property type="entry name" value="HTH_CROC1"/>
    <property type="match status" value="1"/>
</dbReference>